<feature type="domain" description="Methyltransferase type 12" evidence="1">
    <location>
        <begin position="4"/>
        <end position="55"/>
    </location>
</feature>
<dbReference type="Pfam" id="PF08242">
    <property type="entry name" value="Methyltransf_12"/>
    <property type="match status" value="1"/>
</dbReference>
<evidence type="ECO:0000313" key="3">
    <source>
        <dbReference type="Proteomes" id="UP001500483"/>
    </source>
</evidence>
<gene>
    <name evidence="2" type="ORF">GCM10020366_12370</name>
</gene>
<dbReference type="EMBL" id="BAAAYK010000038">
    <property type="protein sequence ID" value="GAA3354808.1"/>
    <property type="molecule type" value="Genomic_DNA"/>
</dbReference>
<comment type="caution">
    <text evidence="2">The sequence shown here is derived from an EMBL/GenBank/DDBJ whole genome shotgun (WGS) entry which is preliminary data.</text>
</comment>
<dbReference type="CDD" id="cd02440">
    <property type="entry name" value="AdoMet_MTases"/>
    <property type="match status" value="1"/>
</dbReference>
<reference evidence="3" key="1">
    <citation type="journal article" date="2019" name="Int. J. Syst. Evol. Microbiol.">
        <title>The Global Catalogue of Microorganisms (GCM) 10K type strain sequencing project: providing services to taxonomists for standard genome sequencing and annotation.</title>
        <authorList>
            <consortium name="The Broad Institute Genomics Platform"/>
            <consortium name="The Broad Institute Genome Sequencing Center for Infectious Disease"/>
            <person name="Wu L."/>
            <person name="Ma J."/>
        </authorList>
    </citation>
    <scope>NUCLEOTIDE SEQUENCE [LARGE SCALE GENOMIC DNA]</scope>
    <source>
        <strain evidence="3">JCM 9687</strain>
    </source>
</reference>
<dbReference type="InterPro" id="IPR013217">
    <property type="entry name" value="Methyltransf_12"/>
</dbReference>
<dbReference type="Proteomes" id="UP001500483">
    <property type="component" value="Unassembled WGS sequence"/>
</dbReference>
<organism evidence="2 3">
    <name type="scientific">Saccharopolyspora gregorii</name>
    <dbReference type="NCBI Taxonomy" id="33914"/>
    <lineage>
        <taxon>Bacteria</taxon>
        <taxon>Bacillati</taxon>
        <taxon>Actinomycetota</taxon>
        <taxon>Actinomycetes</taxon>
        <taxon>Pseudonocardiales</taxon>
        <taxon>Pseudonocardiaceae</taxon>
        <taxon>Saccharopolyspora</taxon>
    </lineage>
</organism>
<evidence type="ECO:0000313" key="2">
    <source>
        <dbReference type="EMBL" id="GAA3354808.1"/>
    </source>
</evidence>
<evidence type="ECO:0000259" key="1">
    <source>
        <dbReference type="Pfam" id="PF08242"/>
    </source>
</evidence>
<sequence length="189" mass="20557">MSDRVRTERADLDAEFPALGEPVDLVWASASLHHLADPARVLGEVFAALRPGGVLAVAELDSFPRFLPDDLGFGRPGLEERCRDLLARKRAEHLPHISADWAEPVAGAGFTAVAHRTVDVDLPAPLPAVARRYAEVTLRRMRPFLDASLDEADVAALGELLDSDGPGALRNRDDLTVRATRTFLAARRP</sequence>
<dbReference type="Gene3D" id="3.40.50.150">
    <property type="entry name" value="Vaccinia Virus protein VP39"/>
    <property type="match status" value="1"/>
</dbReference>
<dbReference type="InterPro" id="IPR029063">
    <property type="entry name" value="SAM-dependent_MTases_sf"/>
</dbReference>
<proteinExistence type="predicted"/>
<accession>A0ABP6RLD1</accession>
<name>A0ABP6RLD1_9PSEU</name>
<keyword evidence="3" id="KW-1185">Reference proteome</keyword>
<protein>
    <recommendedName>
        <fullName evidence="1">Methyltransferase type 12 domain-containing protein</fullName>
    </recommendedName>
</protein>
<dbReference type="SUPFAM" id="SSF53335">
    <property type="entry name" value="S-adenosyl-L-methionine-dependent methyltransferases"/>
    <property type="match status" value="1"/>
</dbReference>